<evidence type="ECO:0000313" key="2">
    <source>
        <dbReference type="Proteomes" id="UP000692954"/>
    </source>
</evidence>
<proteinExistence type="predicted"/>
<reference evidence="1" key="1">
    <citation type="submission" date="2021-01" db="EMBL/GenBank/DDBJ databases">
        <authorList>
            <consortium name="Genoscope - CEA"/>
            <person name="William W."/>
        </authorList>
    </citation>
    <scope>NUCLEOTIDE SEQUENCE</scope>
</reference>
<accession>A0A8S1R1M2</accession>
<protein>
    <submittedName>
        <fullName evidence="1">Uncharacterized protein</fullName>
    </submittedName>
</protein>
<gene>
    <name evidence="1" type="ORF">PSON_ATCC_30995.1.T1260108</name>
</gene>
<evidence type="ECO:0000313" key="1">
    <source>
        <dbReference type="EMBL" id="CAD8120470.1"/>
    </source>
</evidence>
<dbReference type="EMBL" id="CAJJDN010000126">
    <property type="protein sequence ID" value="CAD8120470.1"/>
    <property type="molecule type" value="Genomic_DNA"/>
</dbReference>
<keyword evidence="2" id="KW-1185">Reference proteome</keyword>
<dbReference type="Proteomes" id="UP000692954">
    <property type="component" value="Unassembled WGS sequence"/>
</dbReference>
<dbReference type="AlphaFoldDB" id="A0A8S1R1M2"/>
<organism evidence="1 2">
    <name type="scientific">Paramecium sonneborni</name>
    <dbReference type="NCBI Taxonomy" id="65129"/>
    <lineage>
        <taxon>Eukaryota</taxon>
        <taxon>Sar</taxon>
        <taxon>Alveolata</taxon>
        <taxon>Ciliophora</taxon>
        <taxon>Intramacronucleata</taxon>
        <taxon>Oligohymenophorea</taxon>
        <taxon>Peniculida</taxon>
        <taxon>Parameciidae</taxon>
        <taxon>Paramecium</taxon>
    </lineage>
</organism>
<sequence>MNAIIQGPRYDEKGDIIKRSIVGTVDQLKREGKVSLDNRITDEDSSMLRSFVINHQCNKKQIVNNNKRELTQLNKISKEDIRLHIDQVQNNIKLSEISLRSKEDSLPIIERNLITRQRRNLESSQKQQDQCNQLQLQLANRCQRFHNNTLISQSQGYREKKQLLDTLNTLEKESNVKEWYQKLRNHHLTNQPTIEIIKNPTNVTIVSDKFKNMINQRLNQKYYNADYLIANGNSKLKLESKEARDLMILPQELSQLQQQDFNYSNYNKKDISHRSSYRIVQLQ</sequence>
<name>A0A8S1R1M2_9CILI</name>
<comment type="caution">
    <text evidence="1">The sequence shown here is derived from an EMBL/GenBank/DDBJ whole genome shotgun (WGS) entry which is preliminary data.</text>
</comment>